<evidence type="ECO:0000313" key="1">
    <source>
        <dbReference type="EMBL" id="TEB32217.1"/>
    </source>
</evidence>
<sequence>MDSNLRFFKGEEWSAEVPLTLEELVTPASQRIPLEILHDILHPLRPIFDVCSPSVLGSSVFSSRQNDFAVYLMDMKHFLSLRFVSRIWNAVMVPIVYEEFVIPTRFPVMRPVMYGQVPSLLPTLINSGLTNPYGPVHKLVNFLRGDGGLVDTLADNMKTLMLYDFCHPFSSHDYSDENNLMTRIIKKFQWSDIQTLHCYGRETYAFRYPGWVQDTLPNLPSTIQSLSFDAVDRRTISCALVDLGSAVQFLEIRNRSRLWDLDYESLGEASFHLPTEMPMLETLRLIHISTTLSEFTKLLSRIGAYPRPSNTADVLHTGGLQSTLRSLMITQLFVLNEDPHVGGFYAPLTAVEFSQLLDINGIADGLTYLYVGPGLYSMSDAFNVIWRPDIVTEIVQKCSRLISFSYTSIVDESLVDHLPPDLRHISLALRPSLPPSHIISYLDSLPMFTDFVKRSLRREQKLGSLKILVMDQLQRNPGFWRMSFDDVRGLLQSGRSELEKTCEDGGIELSFDLI</sequence>
<protein>
    <recommendedName>
        <fullName evidence="3">F-box domain-containing protein</fullName>
    </recommendedName>
</protein>
<reference evidence="1 2" key="1">
    <citation type="journal article" date="2019" name="Nat. Ecol. Evol.">
        <title>Megaphylogeny resolves global patterns of mushroom evolution.</title>
        <authorList>
            <person name="Varga T."/>
            <person name="Krizsan K."/>
            <person name="Foldi C."/>
            <person name="Dima B."/>
            <person name="Sanchez-Garcia M."/>
            <person name="Sanchez-Ramirez S."/>
            <person name="Szollosi G.J."/>
            <person name="Szarkandi J.G."/>
            <person name="Papp V."/>
            <person name="Albert L."/>
            <person name="Andreopoulos W."/>
            <person name="Angelini C."/>
            <person name="Antonin V."/>
            <person name="Barry K.W."/>
            <person name="Bougher N.L."/>
            <person name="Buchanan P."/>
            <person name="Buyck B."/>
            <person name="Bense V."/>
            <person name="Catcheside P."/>
            <person name="Chovatia M."/>
            <person name="Cooper J."/>
            <person name="Damon W."/>
            <person name="Desjardin D."/>
            <person name="Finy P."/>
            <person name="Geml J."/>
            <person name="Haridas S."/>
            <person name="Hughes K."/>
            <person name="Justo A."/>
            <person name="Karasinski D."/>
            <person name="Kautmanova I."/>
            <person name="Kiss B."/>
            <person name="Kocsube S."/>
            <person name="Kotiranta H."/>
            <person name="LaButti K.M."/>
            <person name="Lechner B.E."/>
            <person name="Liimatainen K."/>
            <person name="Lipzen A."/>
            <person name="Lukacs Z."/>
            <person name="Mihaltcheva S."/>
            <person name="Morgado L.N."/>
            <person name="Niskanen T."/>
            <person name="Noordeloos M.E."/>
            <person name="Ohm R.A."/>
            <person name="Ortiz-Santana B."/>
            <person name="Ovrebo C."/>
            <person name="Racz N."/>
            <person name="Riley R."/>
            <person name="Savchenko A."/>
            <person name="Shiryaev A."/>
            <person name="Soop K."/>
            <person name="Spirin V."/>
            <person name="Szebenyi C."/>
            <person name="Tomsovsky M."/>
            <person name="Tulloss R.E."/>
            <person name="Uehling J."/>
            <person name="Grigoriev I.V."/>
            <person name="Vagvolgyi C."/>
            <person name="Papp T."/>
            <person name="Martin F.M."/>
            <person name="Miettinen O."/>
            <person name="Hibbett D.S."/>
            <person name="Nagy L.G."/>
        </authorList>
    </citation>
    <scope>NUCLEOTIDE SEQUENCE [LARGE SCALE GENOMIC DNA]</scope>
    <source>
        <strain evidence="1 2">FP101781</strain>
    </source>
</reference>
<dbReference type="EMBL" id="QPFP01000016">
    <property type="protein sequence ID" value="TEB32217.1"/>
    <property type="molecule type" value="Genomic_DNA"/>
</dbReference>
<comment type="caution">
    <text evidence="1">The sequence shown here is derived from an EMBL/GenBank/DDBJ whole genome shotgun (WGS) entry which is preliminary data.</text>
</comment>
<organism evidence="1 2">
    <name type="scientific">Coprinellus micaceus</name>
    <name type="common">Glistening ink-cap mushroom</name>
    <name type="synonym">Coprinus micaceus</name>
    <dbReference type="NCBI Taxonomy" id="71717"/>
    <lineage>
        <taxon>Eukaryota</taxon>
        <taxon>Fungi</taxon>
        <taxon>Dikarya</taxon>
        <taxon>Basidiomycota</taxon>
        <taxon>Agaricomycotina</taxon>
        <taxon>Agaricomycetes</taxon>
        <taxon>Agaricomycetidae</taxon>
        <taxon>Agaricales</taxon>
        <taxon>Agaricineae</taxon>
        <taxon>Psathyrellaceae</taxon>
        <taxon>Coprinellus</taxon>
    </lineage>
</organism>
<proteinExistence type="predicted"/>
<accession>A0A4Y7TDH5</accession>
<evidence type="ECO:0008006" key="3">
    <source>
        <dbReference type="Google" id="ProtNLM"/>
    </source>
</evidence>
<dbReference type="Proteomes" id="UP000298030">
    <property type="component" value="Unassembled WGS sequence"/>
</dbReference>
<dbReference type="AlphaFoldDB" id="A0A4Y7TDH5"/>
<gene>
    <name evidence="1" type="ORF">FA13DRAFT_1813570</name>
</gene>
<name>A0A4Y7TDH5_COPMI</name>
<keyword evidence="2" id="KW-1185">Reference proteome</keyword>
<evidence type="ECO:0000313" key="2">
    <source>
        <dbReference type="Proteomes" id="UP000298030"/>
    </source>
</evidence>
<dbReference type="OrthoDB" id="2961404at2759"/>